<reference evidence="1 2" key="1">
    <citation type="submission" date="2014-04" db="EMBL/GenBank/DDBJ databases">
        <authorList>
            <consortium name="DOE Joint Genome Institute"/>
            <person name="Kuo A."/>
            <person name="Kohler A."/>
            <person name="Nagy L.G."/>
            <person name="Floudas D."/>
            <person name="Copeland A."/>
            <person name="Barry K.W."/>
            <person name="Cichocki N."/>
            <person name="Veneault-Fourrey C."/>
            <person name="LaButti K."/>
            <person name="Lindquist E.A."/>
            <person name="Lipzen A."/>
            <person name="Lundell T."/>
            <person name="Morin E."/>
            <person name="Murat C."/>
            <person name="Sun H."/>
            <person name="Tunlid A."/>
            <person name="Henrissat B."/>
            <person name="Grigoriev I.V."/>
            <person name="Hibbett D.S."/>
            <person name="Martin F."/>
            <person name="Nordberg H.P."/>
            <person name="Cantor M.N."/>
            <person name="Hua S.X."/>
        </authorList>
    </citation>
    <scope>NUCLEOTIDE SEQUENCE [LARGE SCALE GENOMIC DNA]</scope>
    <source>
        <strain evidence="1 2">LaAM-08-1</strain>
    </source>
</reference>
<proteinExistence type="predicted"/>
<dbReference type="HOGENOM" id="CLU_018544_14_2_1"/>
<dbReference type="Proteomes" id="UP000054477">
    <property type="component" value="Unassembled WGS sequence"/>
</dbReference>
<sequence length="505" mass="58230">MVTHTDSESMLVERRPHFENDTRRNALLLQVAALESEIAQKRTLLLKRETERLLLYSEINTLSPIDQLPAEIKTEIFYNALGSLVDSQWQGMYPFFLGKICRNWRDFVWSTPILWTTLHLCLSKKKYEVQTDLLHEWLSRTSKHPISFCLDTEESLYEWDAHPLTEVLTTFVSVSSQWKSVEFFVPDIKACFDAICTAEKSLPLLTTAVIRLTSTYGQLNLSTAPQLSVLHLCNPCLSKVLVPWHQLREFFANGCTVDEIRIFFRNAPQIVHCTFTDIEPAILDHLLDLDLFRPPVLEHLEYLKLWFGTVDDSASLILGSAKLPSLREVTFNGPFASSAPVTILPQIMQSFRSSQLLEDFTFSYEIPSDVVLIRALELIPSIKTLHLSFTHRNQHIDHKLLLEALLQRLKCPYDILLPNLRKFTYRGPTSLNEHMHLFRDVLVYRFRQCASPPKEVYSKEQTVSQIQSVIVRTPSQFVISPDIQEELDNLRRDGLQLSVTSHSVY</sequence>
<gene>
    <name evidence="1" type="ORF">K443DRAFT_674751</name>
</gene>
<organism evidence="1 2">
    <name type="scientific">Laccaria amethystina LaAM-08-1</name>
    <dbReference type="NCBI Taxonomy" id="1095629"/>
    <lineage>
        <taxon>Eukaryota</taxon>
        <taxon>Fungi</taxon>
        <taxon>Dikarya</taxon>
        <taxon>Basidiomycota</taxon>
        <taxon>Agaricomycotina</taxon>
        <taxon>Agaricomycetes</taxon>
        <taxon>Agaricomycetidae</taxon>
        <taxon>Agaricales</taxon>
        <taxon>Agaricineae</taxon>
        <taxon>Hydnangiaceae</taxon>
        <taxon>Laccaria</taxon>
    </lineage>
</organism>
<dbReference type="OrthoDB" id="2847640at2759"/>
<accession>A0A0C9Y6U5</accession>
<dbReference type="InterPro" id="IPR032675">
    <property type="entry name" value="LRR_dom_sf"/>
</dbReference>
<evidence type="ECO:0000313" key="2">
    <source>
        <dbReference type="Proteomes" id="UP000054477"/>
    </source>
</evidence>
<evidence type="ECO:0000313" key="1">
    <source>
        <dbReference type="EMBL" id="KIK05922.1"/>
    </source>
</evidence>
<dbReference type="Gene3D" id="3.80.10.10">
    <property type="entry name" value="Ribonuclease Inhibitor"/>
    <property type="match status" value="1"/>
</dbReference>
<dbReference type="SUPFAM" id="SSF52047">
    <property type="entry name" value="RNI-like"/>
    <property type="match status" value="1"/>
</dbReference>
<keyword evidence="2" id="KW-1185">Reference proteome</keyword>
<dbReference type="AlphaFoldDB" id="A0A0C9Y6U5"/>
<dbReference type="STRING" id="1095629.A0A0C9Y6U5"/>
<reference evidence="2" key="2">
    <citation type="submission" date="2015-01" db="EMBL/GenBank/DDBJ databases">
        <title>Evolutionary Origins and Diversification of the Mycorrhizal Mutualists.</title>
        <authorList>
            <consortium name="DOE Joint Genome Institute"/>
            <consortium name="Mycorrhizal Genomics Consortium"/>
            <person name="Kohler A."/>
            <person name="Kuo A."/>
            <person name="Nagy L.G."/>
            <person name="Floudas D."/>
            <person name="Copeland A."/>
            <person name="Barry K.W."/>
            <person name="Cichocki N."/>
            <person name="Veneault-Fourrey C."/>
            <person name="LaButti K."/>
            <person name="Lindquist E.A."/>
            <person name="Lipzen A."/>
            <person name="Lundell T."/>
            <person name="Morin E."/>
            <person name="Murat C."/>
            <person name="Riley R."/>
            <person name="Ohm R."/>
            <person name="Sun H."/>
            <person name="Tunlid A."/>
            <person name="Henrissat B."/>
            <person name="Grigoriev I.V."/>
            <person name="Hibbett D.S."/>
            <person name="Martin F."/>
        </authorList>
    </citation>
    <scope>NUCLEOTIDE SEQUENCE [LARGE SCALE GENOMIC DNA]</scope>
    <source>
        <strain evidence="2">LaAM-08-1</strain>
    </source>
</reference>
<protein>
    <submittedName>
        <fullName evidence="1">Unplaced genomic scaffold K443scaffold_21, whole genome shotgun sequence</fullName>
    </submittedName>
</protein>
<dbReference type="EMBL" id="KN838556">
    <property type="protein sequence ID" value="KIK05922.1"/>
    <property type="molecule type" value="Genomic_DNA"/>
</dbReference>
<name>A0A0C9Y6U5_9AGAR</name>